<dbReference type="FunFam" id="1.25.40.10:FF:000031">
    <property type="entry name" value="Pentatricopeptide repeat-containing protein mitochondrial"/>
    <property type="match status" value="2"/>
</dbReference>
<feature type="repeat" description="PPR" evidence="2">
    <location>
        <begin position="847"/>
        <end position="881"/>
    </location>
</feature>
<dbReference type="EMBL" id="CM035442">
    <property type="protein sequence ID" value="KAH7279034.1"/>
    <property type="molecule type" value="Genomic_DNA"/>
</dbReference>
<feature type="repeat" description="PPR" evidence="2">
    <location>
        <begin position="133"/>
        <end position="167"/>
    </location>
</feature>
<dbReference type="Gene3D" id="1.25.40.10">
    <property type="entry name" value="Tetratricopeptide repeat domain"/>
    <property type="match status" value="8"/>
</dbReference>
<proteinExistence type="predicted"/>
<accession>A0A8T2Q5I8</accession>
<dbReference type="InterPro" id="IPR046960">
    <property type="entry name" value="PPR_At4g14850-like_plant"/>
</dbReference>
<feature type="repeat" description="PPR" evidence="2">
    <location>
        <begin position="745"/>
        <end position="779"/>
    </location>
</feature>
<dbReference type="AlphaFoldDB" id="A0A8T2Q5I8"/>
<dbReference type="FunFam" id="1.25.40.10:FF:000343">
    <property type="entry name" value="Pentatricopeptide repeat-containing protein At3g58590"/>
    <property type="match status" value="1"/>
</dbReference>
<dbReference type="NCBIfam" id="TIGR00756">
    <property type="entry name" value="PPR"/>
    <property type="match status" value="7"/>
</dbReference>
<evidence type="ECO:0008006" key="6">
    <source>
        <dbReference type="Google" id="ProtNLM"/>
    </source>
</evidence>
<dbReference type="FunFam" id="1.25.40.10:FF:000381">
    <property type="entry name" value="Pentatricopeptide repeat-containing protein"/>
    <property type="match status" value="2"/>
</dbReference>
<dbReference type="OrthoDB" id="185373at2759"/>
<evidence type="ECO:0000313" key="5">
    <source>
        <dbReference type="Proteomes" id="UP000825935"/>
    </source>
</evidence>
<reference evidence="4" key="1">
    <citation type="submission" date="2021-08" db="EMBL/GenBank/DDBJ databases">
        <title>WGS assembly of Ceratopteris richardii.</title>
        <authorList>
            <person name="Marchant D.B."/>
            <person name="Chen G."/>
            <person name="Jenkins J."/>
            <person name="Shu S."/>
            <person name="Leebens-Mack J."/>
            <person name="Grimwood J."/>
            <person name="Schmutz J."/>
            <person name="Soltis P."/>
            <person name="Soltis D."/>
            <person name="Chen Z.-H."/>
        </authorList>
    </citation>
    <scope>NUCLEOTIDE SEQUENCE</scope>
    <source>
        <strain evidence="4">Whitten #5841</strain>
        <tissue evidence="4">Leaf</tissue>
    </source>
</reference>
<keyword evidence="5" id="KW-1185">Reference proteome</keyword>
<comment type="caution">
    <text evidence="4">The sequence shown here is derived from an EMBL/GenBank/DDBJ whole genome shotgun (WGS) entry which is preliminary data.</text>
</comment>
<dbReference type="GO" id="GO:0003723">
    <property type="term" value="F:RNA binding"/>
    <property type="evidence" value="ECO:0007669"/>
    <property type="project" value="InterPro"/>
</dbReference>
<dbReference type="Pfam" id="PF01535">
    <property type="entry name" value="PPR"/>
    <property type="match status" value="4"/>
</dbReference>
<dbReference type="InterPro" id="IPR002885">
    <property type="entry name" value="PPR_rpt"/>
</dbReference>
<dbReference type="Pfam" id="PF13812">
    <property type="entry name" value="PPR_3"/>
    <property type="match status" value="1"/>
</dbReference>
<evidence type="ECO:0000256" key="3">
    <source>
        <dbReference type="SAM" id="MobiDB-lite"/>
    </source>
</evidence>
<feature type="repeat" description="PPR" evidence="2">
    <location>
        <begin position="541"/>
        <end position="575"/>
    </location>
</feature>
<feature type="repeat" description="PPR" evidence="2">
    <location>
        <begin position="439"/>
        <end position="473"/>
    </location>
</feature>
<dbReference type="FunFam" id="1.25.40.10:FF:000285">
    <property type="entry name" value="Pentatricopeptide repeat-containing protein, chloroplastic"/>
    <property type="match status" value="1"/>
</dbReference>
<evidence type="ECO:0000256" key="2">
    <source>
        <dbReference type="PROSITE-ProRule" id="PRU00708"/>
    </source>
</evidence>
<evidence type="ECO:0000313" key="4">
    <source>
        <dbReference type="EMBL" id="KAH7279034.1"/>
    </source>
</evidence>
<dbReference type="InterPro" id="IPR011990">
    <property type="entry name" value="TPR-like_helical_dom_sf"/>
</dbReference>
<keyword evidence="1" id="KW-0677">Repeat</keyword>
<gene>
    <name evidence="4" type="ORF">KP509_37G002100</name>
</gene>
<evidence type="ECO:0000256" key="1">
    <source>
        <dbReference type="ARBA" id="ARBA00022737"/>
    </source>
</evidence>
<dbReference type="GO" id="GO:0009451">
    <property type="term" value="P:RNA modification"/>
    <property type="evidence" value="ECO:0007669"/>
    <property type="project" value="InterPro"/>
</dbReference>
<feature type="repeat" description="PPR" evidence="2">
    <location>
        <begin position="337"/>
        <end position="371"/>
    </location>
</feature>
<dbReference type="Pfam" id="PF13041">
    <property type="entry name" value="PPR_2"/>
    <property type="match status" value="7"/>
</dbReference>
<feature type="repeat" description="PPR" evidence="2">
    <location>
        <begin position="643"/>
        <end position="677"/>
    </location>
</feature>
<dbReference type="Proteomes" id="UP000825935">
    <property type="component" value="Chromosome 37"/>
</dbReference>
<protein>
    <recommendedName>
        <fullName evidence="6">Pentatricopeptide repeat-containing protein</fullName>
    </recommendedName>
</protein>
<feature type="repeat" description="PPR" evidence="2">
    <location>
        <begin position="235"/>
        <end position="269"/>
    </location>
</feature>
<organism evidence="4 5">
    <name type="scientific">Ceratopteris richardii</name>
    <name type="common">Triangle waterfern</name>
    <dbReference type="NCBI Taxonomy" id="49495"/>
    <lineage>
        <taxon>Eukaryota</taxon>
        <taxon>Viridiplantae</taxon>
        <taxon>Streptophyta</taxon>
        <taxon>Embryophyta</taxon>
        <taxon>Tracheophyta</taxon>
        <taxon>Polypodiopsida</taxon>
        <taxon>Polypodiidae</taxon>
        <taxon>Polypodiales</taxon>
        <taxon>Pteridineae</taxon>
        <taxon>Pteridaceae</taxon>
        <taxon>Parkerioideae</taxon>
        <taxon>Ceratopteris</taxon>
    </lineage>
</organism>
<dbReference type="FunFam" id="1.25.40.10:FF:000196">
    <property type="entry name" value="Pentatricopeptide repeat-containing protein At4g14850"/>
    <property type="match status" value="1"/>
</dbReference>
<dbReference type="FunFam" id="1.25.40.10:FF:000158">
    <property type="entry name" value="pentatricopeptide repeat-containing protein At2g33680"/>
    <property type="match status" value="1"/>
</dbReference>
<sequence>MLCSGRPCFLVLLSSTNAIAHSGPEMSKIVRSINCKAKGEAEEKEEEEDSRFIMTGSDRSRSAEGETASVVMMLKECANEKDLSRGTAIHAQFVTKLLLEQNIFVGSSLINMYVKCGAMSKAQEAFNSLPSLNVVVWNSLITGYVQHGNGDGAIDCFQTMKRQGYSPDAVTYISIFKACGIIGNIEKGQQVHAEVIRDGVLRQDNFVGTALLNMYAKCNLLGKAEVVFQQLAVKNVVAWTALISGYAQQGYSAEALMCFAKMQKAGLCPNAVTLVCALKACGDLRDSERGQKLHAHISQKGLVAKNIVLGTAVVGMYSKCGLLEKAHEVLNELSECNVVTWNAIIMGYAQRGFVTDALNCFQIMQSHGVSPNAITFICLLKACVMLQRVDIGEEIHITMERNIYLDKDIVLVNSLLDMYAKCGELDKAKKVFDGIDLPNAVSWNAIIAGYVHNGEGKGALDHFDSMQLKGMLPNAITYATILKACGYMGAGLRGHYIHAQLVGNNLLETDTFVANALIDMYVKRGILSRAKEVFDRITLCNLVSWTTIIGGYTQHGHNNDALSFFYQMQHENFLPDAAILTCILRACSNEELVDRGYEIHSQIVEDGVLDDDIRVGTALIDMYLRSGFLSEAYDVFNELSVHDIVSWTVLIAGYAQSGYSKEALQSFEQMQLRGFWPDATIYSSTLKACSNMNALGKGQELHTQIVKYGLLEHDVIVGTALISMYAKCGMLIDAEDVFVKLPECNVISWNALVAGYAQIADNEAALYCFQCMEDVGASPDIVTFLCLSRVCGSLGAAYNGLWLHGEIVKRWILDHNTALAGSALVDMYANCCMLEVAKNVLQKLQRDIVSWNALMAGYAHLGDFEHIVDCLKKLIEENLNPDPFTLSIVLNTCNHAGLIEEGQVVFESMFRGFCITPSFDHYIIMVDLFGRAGLLDWAGCLFEVMPFGLTLTMCHSLLGACHKWENLQLGRWAYEHAVQLDGLDAGAHISMSNIYLTVNTGG</sequence>
<dbReference type="GO" id="GO:0048731">
    <property type="term" value="P:system development"/>
    <property type="evidence" value="ECO:0007669"/>
    <property type="project" value="UniProtKB-ARBA"/>
</dbReference>
<name>A0A8T2Q5I8_CERRI</name>
<feature type="region of interest" description="Disordered" evidence="3">
    <location>
        <begin position="40"/>
        <end position="64"/>
    </location>
</feature>
<dbReference type="PANTHER" id="PTHR47926">
    <property type="entry name" value="PENTATRICOPEPTIDE REPEAT-CONTAINING PROTEIN"/>
    <property type="match status" value="1"/>
</dbReference>
<dbReference type="PROSITE" id="PS51375">
    <property type="entry name" value="PPR"/>
    <property type="match status" value="8"/>
</dbReference>